<dbReference type="AlphaFoldDB" id="A0A9W9ET45"/>
<dbReference type="Proteomes" id="UP001149165">
    <property type="component" value="Unassembled WGS sequence"/>
</dbReference>
<dbReference type="Pfam" id="PF12505">
    <property type="entry name" value="DUF3712"/>
    <property type="match status" value="1"/>
</dbReference>
<evidence type="ECO:0000256" key="1">
    <source>
        <dbReference type="SAM" id="Phobius"/>
    </source>
</evidence>
<gene>
    <name evidence="2" type="ORF">N7456_011000</name>
</gene>
<keyword evidence="3" id="KW-1185">Reference proteome</keyword>
<dbReference type="PANTHER" id="PTHR35895">
    <property type="entry name" value="CHROMOSOME 16, WHOLE GENOME SHOTGUN SEQUENCE"/>
    <property type="match status" value="1"/>
</dbReference>
<comment type="caution">
    <text evidence="2">The sequence shown here is derived from an EMBL/GenBank/DDBJ whole genome shotgun (WGS) entry which is preliminary data.</text>
</comment>
<reference evidence="2" key="1">
    <citation type="submission" date="2022-11" db="EMBL/GenBank/DDBJ databases">
        <authorList>
            <person name="Petersen C."/>
        </authorList>
    </citation>
    <scope>NUCLEOTIDE SEQUENCE</scope>
    <source>
        <strain evidence="2">IBT 30069</strain>
    </source>
</reference>
<proteinExistence type="predicted"/>
<evidence type="ECO:0000313" key="3">
    <source>
        <dbReference type="Proteomes" id="UP001149165"/>
    </source>
</evidence>
<feature type="transmembrane region" description="Helical" evidence="1">
    <location>
        <begin position="55"/>
        <end position="81"/>
    </location>
</feature>
<sequence>MSVDSKYILGANRGPLLTSEGGAVGLEKTESAGGLSLTRTPTRTQKFRRHWKRFWLIYCIGNVIFLAIFLPIFFLICIPAIAQLVVNKSDLWLTSAIVNSPKPDSVILTLQTNVDLKLAIPARIEKLPLKLFERAFGVSEYYAEITIPGQTIKGNHSMGVTDQFTPLGNMTAWNEFVRQVVFQEETSLALSGSTNAYLGVLKSHVHLNKNIKSPTLNKFKGFAISDATLLLPAESNGTNLIGNTTLPNPTVLQLEVGTLTLDVKAGDIVIGNATVKDVTLVPGDNTFPMYGILDIKTVIKNLADVLKAEASAIKNGNLSINAVTSSVVWNDTLVPYYTDILKELTLTAEIGIGDVLKNTLRHLKGQGSASSILSNLTGNFNLTSLNAQEVEKRDARAPVDLSAFLKGNDHVQDILQDIGPEDRDLIINWVASSYPDT</sequence>
<accession>A0A9W9ET45</accession>
<name>A0A9W9ET45_9EURO</name>
<keyword evidence="1" id="KW-1133">Transmembrane helix</keyword>
<dbReference type="EMBL" id="JAPQKH010000007">
    <property type="protein sequence ID" value="KAJ5087384.1"/>
    <property type="molecule type" value="Genomic_DNA"/>
</dbReference>
<dbReference type="GO" id="GO:0000329">
    <property type="term" value="C:fungal-type vacuole membrane"/>
    <property type="evidence" value="ECO:0007669"/>
    <property type="project" value="InterPro"/>
</dbReference>
<dbReference type="PANTHER" id="PTHR35895:SF2">
    <property type="match status" value="1"/>
</dbReference>
<organism evidence="2 3">
    <name type="scientific">Penicillium angulare</name>
    <dbReference type="NCBI Taxonomy" id="116970"/>
    <lineage>
        <taxon>Eukaryota</taxon>
        <taxon>Fungi</taxon>
        <taxon>Dikarya</taxon>
        <taxon>Ascomycota</taxon>
        <taxon>Pezizomycotina</taxon>
        <taxon>Eurotiomycetes</taxon>
        <taxon>Eurotiomycetidae</taxon>
        <taxon>Eurotiales</taxon>
        <taxon>Aspergillaceae</taxon>
        <taxon>Penicillium</taxon>
    </lineage>
</organism>
<reference evidence="2" key="2">
    <citation type="journal article" date="2023" name="IMA Fungus">
        <title>Comparative genomic study of the Penicillium genus elucidates a diverse pangenome and 15 lateral gene transfer events.</title>
        <authorList>
            <person name="Petersen C."/>
            <person name="Sorensen T."/>
            <person name="Nielsen M.R."/>
            <person name="Sondergaard T.E."/>
            <person name="Sorensen J.L."/>
            <person name="Fitzpatrick D.A."/>
            <person name="Frisvad J.C."/>
            <person name="Nielsen K.L."/>
        </authorList>
    </citation>
    <scope>NUCLEOTIDE SEQUENCE</scope>
    <source>
        <strain evidence="2">IBT 30069</strain>
    </source>
</reference>
<dbReference type="InterPro" id="IPR022185">
    <property type="entry name" value="DUF3712"/>
</dbReference>
<evidence type="ECO:0000313" key="2">
    <source>
        <dbReference type="EMBL" id="KAJ5087384.1"/>
    </source>
</evidence>
<keyword evidence="1" id="KW-0812">Transmembrane</keyword>
<dbReference type="OrthoDB" id="10039566at2759"/>
<protein>
    <submittedName>
        <fullName evidence="2">Uncharacterized protein</fullName>
    </submittedName>
</protein>
<dbReference type="InterPro" id="IPR046368">
    <property type="entry name" value="Tag1"/>
</dbReference>
<keyword evidence="1" id="KW-0472">Membrane</keyword>